<evidence type="ECO:0000256" key="7">
    <source>
        <dbReference type="ARBA" id="ARBA00022860"/>
    </source>
</evidence>
<dbReference type="GO" id="GO:0007010">
    <property type="term" value="P:cytoskeleton organization"/>
    <property type="evidence" value="ECO:0007669"/>
    <property type="project" value="UniProtKB-ARBA"/>
</dbReference>
<evidence type="ECO:0000256" key="4">
    <source>
        <dbReference type="ARBA" id="ARBA00022475"/>
    </source>
</evidence>
<comment type="function">
    <text evidence="12">Membrane-cytoskeleton-associated protein that promotes the assembly of the spectrin-actin network. Binds to calmodulin.</text>
</comment>
<dbReference type="NCBIfam" id="NF005451">
    <property type="entry name" value="PRK07044.1"/>
    <property type="match status" value="1"/>
</dbReference>
<dbReference type="GO" id="GO:0014069">
    <property type="term" value="C:postsynaptic density"/>
    <property type="evidence" value="ECO:0007669"/>
    <property type="project" value="TreeGrafter"/>
</dbReference>
<evidence type="ECO:0000313" key="19">
    <source>
        <dbReference type="Proteomes" id="UP000550309"/>
    </source>
</evidence>
<dbReference type="InterPro" id="IPR036409">
    <property type="entry name" value="Aldolase_II/adducin_N_sf"/>
</dbReference>
<keyword evidence="19" id="KW-1185">Reference proteome</keyword>
<keyword evidence="8" id="KW-0007">Acetylation</keyword>
<feature type="region of interest" description="Disordered" evidence="16">
    <location>
        <begin position="1"/>
        <end position="20"/>
    </location>
</feature>
<dbReference type="Gene3D" id="3.40.225.10">
    <property type="entry name" value="Class II aldolase/adducin N-terminal domain"/>
    <property type="match status" value="1"/>
</dbReference>
<protein>
    <recommendedName>
        <fullName evidence="14">Alpha-adducin</fullName>
    </recommendedName>
    <alternativeName>
        <fullName evidence="15">Erythrocyte adducin subunit alpha</fullName>
    </alternativeName>
</protein>
<dbReference type="GO" id="GO:0005912">
    <property type="term" value="C:adherens junction"/>
    <property type="evidence" value="ECO:0007669"/>
    <property type="project" value="TreeGrafter"/>
</dbReference>
<dbReference type="GO" id="GO:0005516">
    <property type="term" value="F:calmodulin binding"/>
    <property type="evidence" value="ECO:0007669"/>
    <property type="project" value="UniProtKB-KW"/>
</dbReference>
<feature type="compositionally biased region" description="Basic and acidic residues" evidence="16">
    <location>
        <begin position="616"/>
        <end position="631"/>
    </location>
</feature>
<dbReference type="GO" id="GO:0005925">
    <property type="term" value="C:focal adhesion"/>
    <property type="evidence" value="ECO:0007669"/>
    <property type="project" value="TreeGrafter"/>
</dbReference>
<keyword evidence="11" id="KW-0206">Cytoskeleton</keyword>
<dbReference type="InterPro" id="IPR001303">
    <property type="entry name" value="Aldolase_II/adducin_N"/>
</dbReference>
<evidence type="ECO:0000256" key="1">
    <source>
        <dbReference type="ARBA" id="ARBA00004245"/>
    </source>
</evidence>
<dbReference type="InterPro" id="IPR051017">
    <property type="entry name" value="Aldolase-II_Adducin_sf"/>
</dbReference>
<proteinExistence type="inferred from homology"/>
<keyword evidence="6" id="KW-0597">Phosphoprotein</keyword>
<dbReference type="PANTHER" id="PTHR10672:SF4">
    <property type="entry name" value="ALPHA-ADDUCIN"/>
    <property type="match status" value="1"/>
</dbReference>
<evidence type="ECO:0000256" key="13">
    <source>
        <dbReference type="ARBA" id="ARBA00065959"/>
    </source>
</evidence>
<feature type="region of interest" description="Disordered" evidence="16">
    <location>
        <begin position="558"/>
        <end position="736"/>
    </location>
</feature>
<dbReference type="OrthoDB" id="3238794at2759"/>
<evidence type="ECO:0000256" key="9">
    <source>
        <dbReference type="ARBA" id="ARBA00023136"/>
    </source>
</evidence>
<dbReference type="AlphaFoldDB" id="A0A7K5ZPW3"/>
<evidence type="ECO:0000256" key="2">
    <source>
        <dbReference type="ARBA" id="ARBA00004413"/>
    </source>
</evidence>
<dbReference type="Proteomes" id="UP000550309">
    <property type="component" value="Unassembled WGS sequence"/>
</dbReference>
<evidence type="ECO:0000256" key="16">
    <source>
        <dbReference type="SAM" id="MobiDB-lite"/>
    </source>
</evidence>
<evidence type="ECO:0000256" key="8">
    <source>
        <dbReference type="ARBA" id="ARBA00022990"/>
    </source>
</evidence>
<dbReference type="GO" id="GO:0005856">
    <property type="term" value="C:cytoskeleton"/>
    <property type="evidence" value="ECO:0007669"/>
    <property type="project" value="UniProtKB-SubCell"/>
</dbReference>
<feature type="non-terminal residue" evidence="18">
    <location>
        <position position="736"/>
    </location>
</feature>
<feature type="compositionally biased region" description="Low complexity" evidence="16">
    <location>
        <begin position="687"/>
        <end position="713"/>
    </location>
</feature>
<dbReference type="Pfam" id="PF00596">
    <property type="entry name" value="Aldolase_II"/>
    <property type="match status" value="1"/>
</dbReference>
<name>A0A7K5ZPW3_ONYCO</name>
<dbReference type="PANTHER" id="PTHR10672">
    <property type="entry name" value="ADDUCIN"/>
    <property type="match status" value="1"/>
</dbReference>
<evidence type="ECO:0000259" key="17">
    <source>
        <dbReference type="SMART" id="SM01007"/>
    </source>
</evidence>
<dbReference type="EMBL" id="VZRK01000088">
    <property type="protein sequence ID" value="NWU79577.1"/>
    <property type="molecule type" value="Genomic_DNA"/>
</dbReference>
<keyword evidence="9" id="KW-0472">Membrane</keyword>
<accession>A0A7K5ZPW3</accession>
<feature type="domain" description="Class II aldolase/adducin N-terminal" evidence="17">
    <location>
        <begin position="147"/>
        <end position="329"/>
    </location>
</feature>
<dbReference type="GO" id="GO:0051015">
    <property type="term" value="F:actin filament binding"/>
    <property type="evidence" value="ECO:0007669"/>
    <property type="project" value="TreeGrafter"/>
</dbReference>
<evidence type="ECO:0000256" key="11">
    <source>
        <dbReference type="ARBA" id="ARBA00023212"/>
    </source>
</evidence>
<evidence type="ECO:0000256" key="12">
    <source>
        <dbReference type="ARBA" id="ARBA00055853"/>
    </source>
</evidence>
<evidence type="ECO:0000256" key="10">
    <source>
        <dbReference type="ARBA" id="ARBA00023203"/>
    </source>
</evidence>
<dbReference type="CDD" id="cd00398">
    <property type="entry name" value="Aldolase_II"/>
    <property type="match status" value="1"/>
</dbReference>
<organism evidence="18 19">
    <name type="scientific">Onychorhynchus coronatus</name>
    <name type="common">Royal flycatcher</name>
    <dbReference type="NCBI Taxonomy" id="360224"/>
    <lineage>
        <taxon>Eukaryota</taxon>
        <taxon>Metazoa</taxon>
        <taxon>Chordata</taxon>
        <taxon>Craniata</taxon>
        <taxon>Vertebrata</taxon>
        <taxon>Euteleostomi</taxon>
        <taxon>Archelosauria</taxon>
        <taxon>Archosauria</taxon>
        <taxon>Dinosauria</taxon>
        <taxon>Saurischia</taxon>
        <taxon>Theropoda</taxon>
        <taxon>Coelurosauria</taxon>
        <taxon>Aves</taxon>
        <taxon>Neognathae</taxon>
        <taxon>Neoaves</taxon>
        <taxon>Telluraves</taxon>
        <taxon>Australaves</taxon>
        <taxon>Passeriformes</taxon>
        <taxon>Tyrannidae</taxon>
        <taxon>Onychorhynchus</taxon>
    </lineage>
</organism>
<comment type="subcellular location">
    <subcellularLocation>
        <location evidence="2">Cell membrane</location>
        <topology evidence="2">Peripheral membrane protein</topology>
        <orientation evidence="2">Cytoplasmic side</orientation>
    </subcellularLocation>
    <subcellularLocation>
        <location evidence="1">Cytoplasm</location>
        <location evidence="1">Cytoskeleton</location>
    </subcellularLocation>
</comment>
<dbReference type="GO" id="GO:1903142">
    <property type="term" value="P:positive regulation of establishment of endothelial barrier"/>
    <property type="evidence" value="ECO:0007669"/>
    <property type="project" value="TreeGrafter"/>
</dbReference>
<evidence type="ECO:0000256" key="5">
    <source>
        <dbReference type="ARBA" id="ARBA00022490"/>
    </source>
</evidence>
<feature type="region of interest" description="Disordered" evidence="16">
    <location>
        <begin position="424"/>
        <end position="484"/>
    </location>
</feature>
<evidence type="ECO:0000256" key="6">
    <source>
        <dbReference type="ARBA" id="ARBA00022553"/>
    </source>
</evidence>
<evidence type="ECO:0000256" key="15">
    <source>
        <dbReference type="ARBA" id="ARBA00076470"/>
    </source>
</evidence>
<keyword evidence="4" id="KW-1003">Cell membrane</keyword>
<keyword evidence="10" id="KW-0009">Actin-binding</keyword>
<comment type="similarity">
    <text evidence="3">Belongs to the aldolase class II family. Adducin subfamily.</text>
</comment>
<dbReference type="FunFam" id="3.40.225.10:FF:000002">
    <property type="entry name" value="alpha-adducin isoform X2"/>
    <property type="match status" value="1"/>
</dbReference>
<evidence type="ECO:0000256" key="14">
    <source>
        <dbReference type="ARBA" id="ARBA00072931"/>
    </source>
</evidence>
<dbReference type="GO" id="GO:1903393">
    <property type="term" value="P:positive regulation of adherens junction organization"/>
    <property type="evidence" value="ECO:0007669"/>
    <property type="project" value="TreeGrafter"/>
</dbReference>
<keyword evidence="7" id="KW-0112">Calmodulin-binding</keyword>
<comment type="caution">
    <text evidence="18">The sequence shown here is derived from an EMBL/GenBank/DDBJ whole genome shotgun (WGS) entry which is preliminary data.</text>
</comment>
<keyword evidence="5" id="KW-0963">Cytoplasm</keyword>
<gene>
    <name evidence="18" type="primary">Add1</name>
    <name evidence="18" type="ORF">ONYCOR_R12917</name>
</gene>
<feature type="compositionally biased region" description="Basic residues" evidence="16">
    <location>
        <begin position="714"/>
        <end position="736"/>
    </location>
</feature>
<feature type="non-terminal residue" evidence="18">
    <location>
        <position position="1"/>
    </location>
</feature>
<comment type="subunit">
    <text evidence="13">Heterodimer of an alpha and a beta subunit or an alpha and a gamma subunit.</text>
</comment>
<dbReference type="SMART" id="SM01007">
    <property type="entry name" value="Aldolase_II"/>
    <property type="match status" value="1"/>
</dbReference>
<dbReference type="GO" id="GO:0005886">
    <property type="term" value="C:plasma membrane"/>
    <property type="evidence" value="ECO:0007669"/>
    <property type="project" value="UniProtKB-SubCell"/>
</dbReference>
<feature type="compositionally biased region" description="Basic and acidic residues" evidence="16">
    <location>
        <begin position="567"/>
        <end position="606"/>
    </location>
</feature>
<evidence type="ECO:0000313" key="18">
    <source>
        <dbReference type="EMBL" id="NWU79577.1"/>
    </source>
</evidence>
<dbReference type="SUPFAM" id="SSF53639">
    <property type="entry name" value="AraD/HMP-PK domain-like"/>
    <property type="match status" value="1"/>
</dbReference>
<evidence type="ECO:0000256" key="3">
    <source>
        <dbReference type="ARBA" id="ARBA00006274"/>
    </source>
</evidence>
<feature type="compositionally biased region" description="Basic and acidic residues" evidence="16">
    <location>
        <begin position="658"/>
        <end position="668"/>
    </location>
</feature>
<sequence length="736" mass="81200">MNGDSGVGVVTSPPPTTAPHKERYFDRVDENNPEYLRERNMAPDLRQDFNMMEQKKRVSMILQSPAFCEELESMIQEQFKKGKNPTGLLALQQIADFMTTHVPNVYPAAPQGGMAALNMSLGMVTPVNDLRGSDSIAYEKGEKLLRCKLAAFYRLADLFGWSQLIYNHITARVNSEQEHFLIVPFGLLYSEVTASSLVKINIQGDVVDRGSTNLGVNQAGFTLHSAIYAARPDVKCIVHIHTPAGAAVSAMKCGLLPISPEALSLGEVAYHDYHGILVDDEEKVVIQKNLGPKSKVLILRNHGLVSVGETVEEAFYYIHNLVLACEIQVRTLASAGGPDNLVLLDPGKYKAKSRSPESPAGEGTVSHPKWQIGEQEFEALMRMLDNLGYRTGYPYRCPALREKSKKYSDVEIPASVTGYSFASDGESGISSPLRHSFQKQQREKTRWLNSGRGDDASEEGQNGSSPKSKTKWTKEDGHRTATSAVPNLFVPLNTNPKEVQEMRNKIREQNLQDIKTAGPQSQVLSGVVVDRSLVQGELVTASKAIIEKEYQPKVIVSTTGPNPFNKLTDRELEEYRKEVERKQKGSEEPSEDGRPQKERSPPDHTSAHTPPSTPIKIEEETRQDQTYRDDSDAATFKQTLPDLTPDEPSEALGFPPLGKEEGRCDQDVPKSQTESPAVENKEPQSQPAEEPATPTAEEGTAADAGSDESPGKSPSKKKKKFRTPSFLKKSKKKSDS</sequence>
<dbReference type="GO" id="GO:0051016">
    <property type="term" value="P:barbed-end actin filament capping"/>
    <property type="evidence" value="ECO:0007669"/>
    <property type="project" value="TreeGrafter"/>
</dbReference>
<reference evidence="18 19" key="1">
    <citation type="submission" date="2019-09" db="EMBL/GenBank/DDBJ databases">
        <title>Bird 10,000 Genomes (B10K) Project - Family phase.</title>
        <authorList>
            <person name="Zhang G."/>
        </authorList>
    </citation>
    <scope>NUCLEOTIDE SEQUENCE [LARGE SCALE GENOMIC DNA]</scope>
    <source>
        <strain evidence="18">B10K-DU-028-75</strain>
        <tissue evidence="18">Mixed tissue sample</tissue>
    </source>
</reference>